<proteinExistence type="inferred from homology"/>
<comment type="subcellular location">
    <subcellularLocation>
        <location evidence="4">Nucleus</location>
    </subcellularLocation>
</comment>
<keyword evidence="9" id="KW-0862">Zinc</keyword>
<dbReference type="GO" id="GO:0005634">
    <property type="term" value="C:nucleus"/>
    <property type="evidence" value="ECO:0007669"/>
    <property type="project" value="UniProtKB-SubCell"/>
</dbReference>
<comment type="cofactor">
    <cofactor evidence="1">
        <name>Mn(2+)</name>
        <dbReference type="ChEBI" id="CHEBI:29035"/>
    </cofactor>
</comment>
<dbReference type="PANTHER" id="PTHR12849">
    <property type="entry name" value="RNA LARIAT DEBRANCHING ENZYME"/>
    <property type="match status" value="1"/>
</dbReference>
<keyword evidence="16" id="KW-1185">Reference proteome</keyword>
<dbReference type="InterPro" id="IPR041816">
    <property type="entry name" value="Dbr1_N"/>
</dbReference>
<reference evidence="15 16" key="1">
    <citation type="submission" date="2015-05" db="EMBL/GenBank/DDBJ databases">
        <title>Distinctive expansion of gene families associated with plant cell wall degradation and secondary metabolism in the genomes of grapevine trunk pathogens.</title>
        <authorList>
            <person name="Lawrence D.P."/>
            <person name="Travadon R."/>
            <person name="Rolshausen P.E."/>
            <person name="Baumgartner K."/>
        </authorList>
    </citation>
    <scope>NUCLEOTIDE SEQUENCE [LARGE SCALE GENOMIC DNA]</scope>
    <source>
        <strain evidence="15">UCRPC4</strain>
    </source>
</reference>
<dbReference type="Proteomes" id="UP000053317">
    <property type="component" value="Unassembled WGS sequence"/>
</dbReference>
<dbReference type="PANTHER" id="PTHR12849:SF0">
    <property type="entry name" value="LARIAT DEBRANCHING ENZYME"/>
    <property type="match status" value="1"/>
</dbReference>
<evidence type="ECO:0000256" key="11">
    <source>
        <dbReference type="ARBA" id="ARBA00023211"/>
    </source>
</evidence>
<evidence type="ECO:0000313" key="16">
    <source>
        <dbReference type="Proteomes" id="UP000053317"/>
    </source>
</evidence>
<feature type="region of interest" description="Disordered" evidence="13">
    <location>
        <begin position="345"/>
        <end position="368"/>
    </location>
</feature>
<keyword evidence="7" id="KW-0479">Metal-binding</keyword>
<keyword evidence="8" id="KW-0378">Hydrolase</keyword>
<dbReference type="Pfam" id="PF00149">
    <property type="entry name" value="Metallophos"/>
    <property type="match status" value="1"/>
</dbReference>
<keyword evidence="10" id="KW-0408">Iron</keyword>
<feature type="compositionally biased region" description="Gly residues" evidence="13">
    <location>
        <begin position="772"/>
        <end position="802"/>
    </location>
</feature>
<name>A0A0G2EZC2_PHACM</name>
<keyword evidence="6" id="KW-0507">mRNA processing</keyword>
<keyword evidence="11" id="KW-0464">Manganese</keyword>
<feature type="region of interest" description="Disordered" evidence="13">
    <location>
        <begin position="491"/>
        <end position="566"/>
    </location>
</feature>
<sequence>MMKVAVEGCGHGTLHAIYASLEESCRVRGWDGVDVLIIGGDFQAVRNQLDLNVTAMPAKFRKMADFHEYYSGARTAPCLTVFVGGNHEASNHLFELYYGGWVAPNIYYLGAANVIRVGPLRIAALSGIWKGYDYRKPHFERLPYNRDDIQSIYHVRELDVRKLLSVRTQVDVGISHDWPQGVEWAGDHEWLFQKKDLFEADARNGKLGSIAAKHCLDRLRPIFWVSAHLHIKYVATIQHGAYRPIRPSGLARKDTRNVDLPSEVANPQTSRMMHTQTSHALPQANNPSLSAWQNFHLVAAEEDATEAQRVEKERETAGGANTSGVAQYHINETWRQVETDDNMHREVTSVSESSHGKEPTDKSMGYDGCCESKESQEFDEDRPIRTADGYTISEPFAYQRPGISAVPGQNQDEIDVDMSDSSEDATGQPSQQQAQTLPILGQNEGQGRARVSSGVNLVDNAQDHVSVKEELAPAKECAALMEDDVQLKGISVSKDNSIQSKDPTQTEEGSAPMKAISKLMEEDRSQMKDDHTLMGTSQDEGKGTSTPEDHIPQPQKVTQKREEDDVSSDLRAELAALSTKFRPISPVMVSAPLPLPNEIANKSTEFLALDKCEPNRDFMQLLEIKPISTTIGQEISRPFKLQYDPEWLAIQRSFDGDLELGGDPQGTVPQHLGDTSNRNRIITEEVWVQENIVLKGKLAVPDNFVQTAPVYDPNVRYNETQMPREYTNPQTSAYCALLGIRNKFDISEAQRNERMAAGPRQDKENSRRGGRSRGGQGHSRGGRAGGQSGRGGWNGSRGGHRW</sequence>
<evidence type="ECO:0000256" key="12">
    <source>
        <dbReference type="ARBA" id="ARBA00023242"/>
    </source>
</evidence>
<feature type="compositionally biased region" description="Polar residues" evidence="13">
    <location>
        <begin position="493"/>
        <end position="508"/>
    </location>
</feature>
<evidence type="ECO:0000256" key="9">
    <source>
        <dbReference type="ARBA" id="ARBA00022833"/>
    </source>
</evidence>
<feature type="region of interest" description="Disordered" evidence="13">
    <location>
        <begin position="751"/>
        <end position="802"/>
    </location>
</feature>
<evidence type="ECO:0000256" key="1">
    <source>
        <dbReference type="ARBA" id="ARBA00001936"/>
    </source>
</evidence>
<feature type="compositionally biased region" description="Polar residues" evidence="13">
    <location>
        <begin position="424"/>
        <end position="435"/>
    </location>
</feature>
<feature type="region of interest" description="Disordered" evidence="13">
    <location>
        <begin position="393"/>
        <end position="435"/>
    </location>
</feature>
<evidence type="ECO:0000256" key="2">
    <source>
        <dbReference type="ARBA" id="ARBA00001947"/>
    </source>
</evidence>
<reference evidence="15 16" key="2">
    <citation type="submission" date="2015-05" db="EMBL/GenBank/DDBJ databases">
        <authorList>
            <person name="Morales-Cruz A."/>
            <person name="Amrine K.C."/>
            <person name="Cantu D."/>
        </authorList>
    </citation>
    <scope>NUCLEOTIDE SEQUENCE [LARGE SCALE GENOMIC DNA]</scope>
    <source>
        <strain evidence="15">UCRPC4</strain>
    </source>
</reference>
<evidence type="ECO:0000256" key="13">
    <source>
        <dbReference type="SAM" id="MobiDB-lite"/>
    </source>
</evidence>
<dbReference type="InterPro" id="IPR004843">
    <property type="entry name" value="Calcineurin-like_PHP"/>
</dbReference>
<evidence type="ECO:0000259" key="14">
    <source>
        <dbReference type="SMART" id="SM01124"/>
    </source>
</evidence>
<dbReference type="SMART" id="SM01124">
    <property type="entry name" value="DBR1"/>
    <property type="match status" value="1"/>
</dbReference>
<dbReference type="Pfam" id="PF05011">
    <property type="entry name" value="DBR1"/>
    <property type="match status" value="1"/>
</dbReference>
<evidence type="ECO:0000256" key="6">
    <source>
        <dbReference type="ARBA" id="ARBA00022664"/>
    </source>
</evidence>
<dbReference type="AlphaFoldDB" id="A0A0G2EZC2"/>
<dbReference type="GO" id="GO:0008419">
    <property type="term" value="F:RNA lariat debranching enzyme activity"/>
    <property type="evidence" value="ECO:0007669"/>
    <property type="project" value="TreeGrafter"/>
</dbReference>
<dbReference type="CDD" id="cd00844">
    <property type="entry name" value="MPP_Dbr1_N"/>
    <property type="match status" value="1"/>
</dbReference>
<dbReference type="SUPFAM" id="SSF56300">
    <property type="entry name" value="Metallo-dependent phosphatases"/>
    <property type="match status" value="1"/>
</dbReference>
<feature type="compositionally biased region" description="Basic and acidic residues" evidence="13">
    <location>
        <begin position="519"/>
        <end position="532"/>
    </location>
</feature>
<comment type="similarity">
    <text evidence="5">Belongs to the lariat debranching enzyme family.</text>
</comment>
<feature type="compositionally biased region" description="Acidic residues" evidence="13">
    <location>
        <begin position="412"/>
        <end position="423"/>
    </location>
</feature>
<dbReference type="GO" id="GO:0000398">
    <property type="term" value="P:mRNA splicing, via spliceosome"/>
    <property type="evidence" value="ECO:0007669"/>
    <property type="project" value="TreeGrafter"/>
</dbReference>
<evidence type="ECO:0000256" key="4">
    <source>
        <dbReference type="ARBA" id="ARBA00004123"/>
    </source>
</evidence>
<evidence type="ECO:0000313" key="15">
    <source>
        <dbReference type="EMBL" id="KKY27469.1"/>
    </source>
</evidence>
<keyword evidence="12" id="KW-0539">Nucleus</keyword>
<dbReference type="GO" id="GO:0046872">
    <property type="term" value="F:metal ion binding"/>
    <property type="evidence" value="ECO:0007669"/>
    <property type="project" value="UniProtKB-KW"/>
</dbReference>
<evidence type="ECO:0000256" key="7">
    <source>
        <dbReference type="ARBA" id="ARBA00022723"/>
    </source>
</evidence>
<feature type="domain" description="Lariat debranching enzyme C-terminal" evidence="14">
    <location>
        <begin position="595"/>
        <end position="744"/>
    </location>
</feature>
<organism evidence="15 16">
    <name type="scientific">Phaeomoniella chlamydospora</name>
    <name type="common">Phaeoacremonium chlamydosporum</name>
    <dbReference type="NCBI Taxonomy" id="158046"/>
    <lineage>
        <taxon>Eukaryota</taxon>
        <taxon>Fungi</taxon>
        <taxon>Dikarya</taxon>
        <taxon>Ascomycota</taxon>
        <taxon>Pezizomycotina</taxon>
        <taxon>Eurotiomycetes</taxon>
        <taxon>Chaetothyriomycetidae</taxon>
        <taxon>Phaeomoniellales</taxon>
        <taxon>Phaeomoniellaceae</taxon>
        <taxon>Phaeomoniella</taxon>
    </lineage>
</organism>
<dbReference type="InterPro" id="IPR007708">
    <property type="entry name" value="DBR1_C"/>
</dbReference>
<dbReference type="OrthoDB" id="407609at2759"/>
<feature type="compositionally biased region" description="Basic and acidic residues" evidence="13">
    <location>
        <begin position="751"/>
        <end position="767"/>
    </location>
</feature>
<evidence type="ECO:0000256" key="10">
    <source>
        <dbReference type="ARBA" id="ARBA00023004"/>
    </source>
</evidence>
<evidence type="ECO:0000256" key="8">
    <source>
        <dbReference type="ARBA" id="ARBA00022801"/>
    </source>
</evidence>
<evidence type="ECO:0000256" key="3">
    <source>
        <dbReference type="ARBA" id="ARBA00001954"/>
    </source>
</evidence>
<dbReference type="EMBL" id="LCWF01000024">
    <property type="protein sequence ID" value="KKY27469.1"/>
    <property type="molecule type" value="Genomic_DNA"/>
</dbReference>
<feature type="compositionally biased region" description="Basic and acidic residues" evidence="13">
    <location>
        <begin position="539"/>
        <end position="551"/>
    </location>
</feature>
<gene>
    <name evidence="15" type="ORF">UCRPC4_g01064</name>
</gene>
<comment type="caution">
    <text evidence="15">The sequence shown here is derived from an EMBL/GenBank/DDBJ whole genome shotgun (WGS) entry which is preliminary data.</text>
</comment>
<comment type="cofactor">
    <cofactor evidence="2">
        <name>Zn(2+)</name>
        <dbReference type="ChEBI" id="CHEBI:29105"/>
    </cofactor>
</comment>
<evidence type="ECO:0000256" key="5">
    <source>
        <dbReference type="ARBA" id="ARBA00006045"/>
    </source>
</evidence>
<dbReference type="InterPro" id="IPR029052">
    <property type="entry name" value="Metallo-depent_PP-like"/>
</dbReference>
<accession>A0A0G2EZC2</accession>
<protein>
    <submittedName>
        <fullName evidence="15">Putative rna lariat debranching enzyme</fullName>
    </submittedName>
</protein>
<comment type="cofactor">
    <cofactor evidence="3">
        <name>Fe(2+)</name>
        <dbReference type="ChEBI" id="CHEBI:29033"/>
    </cofactor>
</comment>